<evidence type="ECO:0000313" key="1">
    <source>
        <dbReference type="EMBL" id="KKL77365.1"/>
    </source>
</evidence>
<organism evidence="1">
    <name type="scientific">marine sediment metagenome</name>
    <dbReference type="NCBI Taxonomy" id="412755"/>
    <lineage>
        <taxon>unclassified sequences</taxon>
        <taxon>metagenomes</taxon>
        <taxon>ecological metagenomes</taxon>
    </lineage>
</organism>
<sequence>MKIEDKRDPAYWRAIKPDSTLTLTDEQALRESVSGQDYLVKQVIKIREKDGICEWILFELEGQDDTPDSWLMAKLVDKEVDIRVYFESDGFDSGNRNDMVEQEDLWLFQPPDDPDDFSREELQYAKHIGWNFPGDNEGDEIHVDYNVKIGEMQGNVSYDPHQDGQQELLATVVEFDTSDDTTCPEMFILEIGRYFDDPENDEGGLIRLFFGNSIKPTEADVLAVTSA</sequence>
<comment type="caution">
    <text evidence="1">The sequence shown here is derived from an EMBL/GenBank/DDBJ whole genome shotgun (WGS) entry which is preliminary data.</text>
</comment>
<protein>
    <recommendedName>
        <fullName evidence="2">DUF4178 domain-containing protein</fullName>
    </recommendedName>
</protein>
<gene>
    <name evidence="1" type="ORF">LCGC14_2035610</name>
</gene>
<accession>A0A0F9H6V7</accession>
<evidence type="ECO:0008006" key="2">
    <source>
        <dbReference type="Google" id="ProtNLM"/>
    </source>
</evidence>
<dbReference type="EMBL" id="LAZR01023769">
    <property type="protein sequence ID" value="KKL77365.1"/>
    <property type="molecule type" value="Genomic_DNA"/>
</dbReference>
<name>A0A0F9H6V7_9ZZZZ</name>
<dbReference type="AlphaFoldDB" id="A0A0F9H6V7"/>
<proteinExistence type="predicted"/>
<reference evidence="1" key="1">
    <citation type="journal article" date="2015" name="Nature">
        <title>Complex archaea that bridge the gap between prokaryotes and eukaryotes.</title>
        <authorList>
            <person name="Spang A."/>
            <person name="Saw J.H."/>
            <person name="Jorgensen S.L."/>
            <person name="Zaremba-Niedzwiedzka K."/>
            <person name="Martijn J."/>
            <person name="Lind A.E."/>
            <person name="van Eijk R."/>
            <person name="Schleper C."/>
            <person name="Guy L."/>
            <person name="Ettema T.J."/>
        </authorList>
    </citation>
    <scope>NUCLEOTIDE SEQUENCE</scope>
</reference>